<proteinExistence type="predicted"/>
<name>A0ACB9ZVQ3_CATRO</name>
<keyword evidence="2" id="KW-1185">Reference proteome</keyword>
<evidence type="ECO:0000313" key="2">
    <source>
        <dbReference type="Proteomes" id="UP001060085"/>
    </source>
</evidence>
<sequence length="104" mass="12010">MKNGAASRRVGSPKKKHISWSKKVRLHFLVGRIVKENKKRIIPRHVLLAVRSDEELHKLLAGVTIAHGRNSIFHFSTFFARVAILNIQRRYLYDVFPSAVMVNH</sequence>
<comment type="caution">
    <text evidence="1">The sequence shown here is derived from an EMBL/GenBank/DDBJ whole genome shotgun (WGS) entry which is preliminary data.</text>
</comment>
<evidence type="ECO:0000313" key="1">
    <source>
        <dbReference type="EMBL" id="KAI5652584.1"/>
    </source>
</evidence>
<organism evidence="1 2">
    <name type="scientific">Catharanthus roseus</name>
    <name type="common">Madagascar periwinkle</name>
    <name type="synonym">Vinca rosea</name>
    <dbReference type="NCBI Taxonomy" id="4058"/>
    <lineage>
        <taxon>Eukaryota</taxon>
        <taxon>Viridiplantae</taxon>
        <taxon>Streptophyta</taxon>
        <taxon>Embryophyta</taxon>
        <taxon>Tracheophyta</taxon>
        <taxon>Spermatophyta</taxon>
        <taxon>Magnoliopsida</taxon>
        <taxon>eudicotyledons</taxon>
        <taxon>Gunneridae</taxon>
        <taxon>Pentapetalae</taxon>
        <taxon>asterids</taxon>
        <taxon>lamiids</taxon>
        <taxon>Gentianales</taxon>
        <taxon>Apocynaceae</taxon>
        <taxon>Rauvolfioideae</taxon>
        <taxon>Vinceae</taxon>
        <taxon>Catharanthinae</taxon>
        <taxon>Catharanthus</taxon>
    </lineage>
</organism>
<accession>A0ACB9ZVQ3</accession>
<reference evidence="2" key="1">
    <citation type="journal article" date="2023" name="Nat. Plants">
        <title>Single-cell RNA sequencing provides a high-resolution roadmap for understanding the multicellular compartmentation of specialized metabolism.</title>
        <authorList>
            <person name="Sun S."/>
            <person name="Shen X."/>
            <person name="Li Y."/>
            <person name="Li Y."/>
            <person name="Wang S."/>
            <person name="Li R."/>
            <person name="Zhang H."/>
            <person name="Shen G."/>
            <person name="Guo B."/>
            <person name="Wei J."/>
            <person name="Xu J."/>
            <person name="St-Pierre B."/>
            <person name="Chen S."/>
            <person name="Sun C."/>
        </authorList>
    </citation>
    <scope>NUCLEOTIDE SEQUENCE [LARGE SCALE GENOMIC DNA]</scope>
</reference>
<gene>
    <name evidence="1" type="ORF">M9H77_29771</name>
</gene>
<dbReference type="EMBL" id="CM044707">
    <property type="protein sequence ID" value="KAI5652584.1"/>
    <property type="molecule type" value="Genomic_DNA"/>
</dbReference>
<dbReference type="Proteomes" id="UP001060085">
    <property type="component" value="Linkage Group LG07"/>
</dbReference>
<protein>
    <submittedName>
        <fullName evidence="1">Uncharacterized protein</fullName>
    </submittedName>
</protein>